<evidence type="ECO:0000313" key="2">
    <source>
        <dbReference type="Proteomes" id="UP000828390"/>
    </source>
</evidence>
<dbReference type="PANTHER" id="PTHR45444:SF3">
    <property type="entry name" value="XANTHINE DEHYDROGENASE"/>
    <property type="match status" value="1"/>
</dbReference>
<gene>
    <name evidence="1" type="ORF">DPMN_114628</name>
</gene>
<dbReference type="EMBL" id="JAIWYP010000004">
    <property type="protein sequence ID" value="KAH3841170.1"/>
    <property type="molecule type" value="Genomic_DNA"/>
</dbReference>
<dbReference type="Proteomes" id="UP000828390">
    <property type="component" value="Unassembled WGS sequence"/>
</dbReference>
<dbReference type="Gene3D" id="3.10.20.30">
    <property type="match status" value="1"/>
</dbReference>
<dbReference type="AlphaFoldDB" id="A0A9D4QT12"/>
<dbReference type="PANTHER" id="PTHR45444">
    <property type="entry name" value="XANTHINE DEHYDROGENASE"/>
    <property type="match status" value="1"/>
</dbReference>
<protein>
    <submittedName>
        <fullName evidence="1">Uncharacterized protein</fullName>
    </submittedName>
</protein>
<dbReference type="GO" id="GO:0016491">
    <property type="term" value="F:oxidoreductase activity"/>
    <property type="evidence" value="ECO:0007669"/>
    <property type="project" value="InterPro"/>
</dbReference>
<keyword evidence="2" id="KW-1185">Reference proteome</keyword>
<dbReference type="GO" id="GO:0005506">
    <property type="term" value="F:iron ion binding"/>
    <property type="evidence" value="ECO:0007669"/>
    <property type="project" value="InterPro"/>
</dbReference>
<reference evidence="1" key="2">
    <citation type="submission" date="2020-11" db="EMBL/GenBank/DDBJ databases">
        <authorList>
            <person name="McCartney M.A."/>
            <person name="Auch B."/>
            <person name="Kono T."/>
            <person name="Mallez S."/>
            <person name="Becker A."/>
            <person name="Gohl D.M."/>
            <person name="Silverstein K.A.T."/>
            <person name="Koren S."/>
            <person name="Bechman K.B."/>
            <person name="Herman A."/>
            <person name="Abrahante J.E."/>
            <person name="Garbe J."/>
        </authorList>
    </citation>
    <scope>NUCLEOTIDE SEQUENCE</scope>
    <source>
        <strain evidence="1">Duluth1</strain>
        <tissue evidence="1">Whole animal</tissue>
    </source>
</reference>
<reference evidence="1" key="1">
    <citation type="journal article" date="2019" name="bioRxiv">
        <title>The Genome of the Zebra Mussel, Dreissena polymorpha: A Resource for Invasive Species Research.</title>
        <authorList>
            <person name="McCartney M.A."/>
            <person name="Auch B."/>
            <person name="Kono T."/>
            <person name="Mallez S."/>
            <person name="Zhang Y."/>
            <person name="Obille A."/>
            <person name="Becker A."/>
            <person name="Abrahante J.E."/>
            <person name="Garbe J."/>
            <person name="Badalamenti J.P."/>
            <person name="Herman A."/>
            <person name="Mangelson H."/>
            <person name="Liachko I."/>
            <person name="Sullivan S."/>
            <person name="Sone E.D."/>
            <person name="Koren S."/>
            <person name="Silverstein K.A.T."/>
            <person name="Beckman K.B."/>
            <person name="Gohl D.M."/>
        </authorList>
    </citation>
    <scope>NUCLEOTIDE SEQUENCE</scope>
    <source>
        <strain evidence="1">Duluth1</strain>
        <tissue evidence="1">Whole animal</tissue>
    </source>
</reference>
<evidence type="ECO:0000313" key="1">
    <source>
        <dbReference type="EMBL" id="KAH3841170.1"/>
    </source>
</evidence>
<dbReference type="InterPro" id="IPR016208">
    <property type="entry name" value="Ald_Oxase/xanthine_DH-like"/>
</dbReference>
<proteinExistence type="predicted"/>
<comment type="caution">
    <text evidence="1">The sequence shown here is derived from an EMBL/GenBank/DDBJ whole genome shotgun (WGS) entry which is preliminary data.</text>
</comment>
<dbReference type="InterPro" id="IPR012675">
    <property type="entry name" value="Beta-grasp_dom_sf"/>
</dbReference>
<organism evidence="1 2">
    <name type="scientific">Dreissena polymorpha</name>
    <name type="common">Zebra mussel</name>
    <name type="synonym">Mytilus polymorpha</name>
    <dbReference type="NCBI Taxonomy" id="45954"/>
    <lineage>
        <taxon>Eukaryota</taxon>
        <taxon>Metazoa</taxon>
        <taxon>Spiralia</taxon>
        <taxon>Lophotrochozoa</taxon>
        <taxon>Mollusca</taxon>
        <taxon>Bivalvia</taxon>
        <taxon>Autobranchia</taxon>
        <taxon>Heteroconchia</taxon>
        <taxon>Euheterodonta</taxon>
        <taxon>Imparidentia</taxon>
        <taxon>Neoheterodontei</taxon>
        <taxon>Myida</taxon>
        <taxon>Dreissenoidea</taxon>
        <taxon>Dreissenidae</taxon>
        <taxon>Dreissena</taxon>
    </lineage>
</organism>
<name>A0A9D4QT12_DREPO</name>
<accession>A0A9D4QT12</accession>
<sequence>MHVAVNACLYPLCAVHGKAVTTVEGVGSPNTGLHEIQVRTCKLGIHTYIEEYT</sequence>